<accession>A0ABW2C0P0</accession>
<dbReference type="EC" id="3.2.1.183" evidence="2"/>
<dbReference type="GO" id="GO:0016798">
    <property type="term" value="F:hydrolase activity, acting on glycosyl bonds"/>
    <property type="evidence" value="ECO:0007669"/>
    <property type="project" value="UniProtKB-KW"/>
</dbReference>
<keyword evidence="2" id="KW-0326">Glycosidase</keyword>
<dbReference type="Gene3D" id="3.40.50.2000">
    <property type="entry name" value="Glycogen Phosphorylase B"/>
    <property type="match status" value="2"/>
</dbReference>
<dbReference type="SUPFAM" id="SSF53756">
    <property type="entry name" value="UDP-Glycosyltransferase/glycogen phosphorylase"/>
    <property type="match status" value="1"/>
</dbReference>
<dbReference type="Pfam" id="PF02350">
    <property type="entry name" value="Epimerase_2"/>
    <property type="match status" value="1"/>
</dbReference>
<keyword evidence="2" id="KW-0378">Hydrolase</keyword>
<protein>
    <submittedName>
        <fullName evidence="2">UDP-N-acetylglucosamine 2-epimerase</fullName>
        <ecNumber evidence="2">3.2.1.183</ecNumber>
    </submittedName>
</protein>
<keyword evidence="3" id="KW-1185">Reference proteome</keyword>
<dbReference type="Proteomes" id="UP001596337">
    <property type="component" value="Unassembled WGS sequence"/>
</dbReference>
<dbReference type="PANTHER" id="PTHR43174:SF3">
    <property type="entry name" value="UDP-N-ACETYLGLUCOSAMINE 2-EPIMERASE"/>
    <property type="match status" value="1"/>
</dbReference>
<dbReference type="InterPro" id="IPR020004">
    <property type="entry name" value="UDP-GlcNAc_Epase"/>
</dbReference>
<evidence type="ECO:0000259" key="1">
    <source>
        <dbReference type="Pfam" id="PF02350"/>
    </source>
</evidence>
<evidence type="ECO:0000313" key="2">
    <source>
        <dbReference type="EMBL" id="MFC6867945.1"/>
    </source>
</evidence>
<name>A0ABW2C0P0_9PSEU</name>
<gene>
    <name evidence="2" type="primary">neuC</name>
    <name evidence="2" type="ORF">ACFQGD_12375</name>
</gene>
<dbReference type="InterPro" id="IPR003331">
    <property type="entry name" value="UDP_GlcNAc_Epimerase_2_dom"/>
</dbReference>
<dbReference type="InterPro" id="IPR029767">
    <property type="entry name" value="WecB-like"/>
</dbReference>
<dbReference type="PANTHER" id="PTHR43174">
    <property type="entry name" value="UDP-N-ACETYLGLUCOSAMINE 2-EPIMERASE"/>
    <property type="match status" value="1"/>
</dbReference>
<dbReference type="NCBIfam" id="TIGR03568">
    <property type="entry name" value="NeuC_NnaA"/>
    <property type="match status" value="1"/>
</dbReference>
<comment type="caution">
    <text evidence="2">The sequence shown here is derived from an EMBL/GenBank/DDBJ whole genome shotgun (WGS) entry which is preliminary data.</text>
</comment>
<dbReference type="RefSeq" id="WP_345396135.1">
    <property type="nucleotide sequence ID" value="NZ_BAABLA010000025.1"/>
</dbReference>
<dbReference type="CDD" id="cd03786">
    <property type="entry name" value="GTB_UDP-GlcNAc_2-Epimerase"/>
    <property type="match status" value="1"/>
</dbReference>
<feature type="domain" description="UDP-N-acetylglucosamine 2-epimerase" evidence="1">
    <location>
        <begin position="26"/>
        <end position="372"/>
    </location>
</feature>
<reference evidence="3" key="1">
    <citation type="journal article" date="2019" name="Int. J. Syst. Evol. Microbiol.">
        <title>The Global Catalogue of Microorganisms (GCM) 10K type strain sequencing project: providing services to taxonomists for standard genome sequencing and annotation.</title>
        <authorList>
            <consortium name="The Broad Institute Genomics Platform"/>
            <consortium name="The Broad Institute Genome Sequencing Center for Infectious Disease"/>
            <person name="Wu L."/>
            <person name="Ma J."/>
        </authorList>
    </citation>
    <scope>NUCLEOTIDE SEQUENCE [LARGE SCALE GENOMIC DNA]</scope>
    <source>
        <strain evidence="3">KCTC 32255</strain>
    </source>
</reference>
<sequence>MFTIRRICVFTGSRADYGSLVPVMTALRDDADVDLKLLVAGGHLVPAQGYTLDQVTKDGFVADEVVDMVLANDTPNAVAKSFGLGAIGFADALERLDPDLLVLLGDRYEALAVAVCAMLRLLPVAHLAGGDVTEGSTDDPVRHAITKMSHVHFTASEDMRRRVIQLGEHPDTVFNTGAPTIDSVVNAPLIGRDAWASIYGRELTEPTIVVTYHPVTANPDASHEGLVALLDALEHFPDAAVVFTGTNVDQGGNSLAKLIDDYVANHPRQAILVPSLGKLPYLSLIHHANVVVGNSSSGLTETPALHTATVNIGSRQEGRPRAESVIDCGETAADVRAAIDRALSVELQERAQHAQSPYGDGKATNRIVEVLKKVDLDSLVPKRFFDLPTAFSASGDAEA</sequence>
<proteinExistence type="predicted"/>
<dbReference type="EMBL" id="JBHSXX010000001">
    <property type="protein sequence ID" value="MFC6867945.1"/>
    <property type="molecule type" value="Genomic_DNA"/>
</dbReference>
<organism evidence="2 3">
    <name type="scientific">Haloechinothrix salitolerans</name>
    <dbReference type="NCBI Taxonomy" id="926830"/>
    <lineage>
        <taxon>Bacteria</taxon>
        <taxon>Bacillati</taxon>
        <taxon>Actinomycetota</taxon>
        <taxon>Actinomycetes</taxon>
        <taxon>Pseudonocardiales</taxon>
        <taxon>Pseudonocardiaceae</taxon>
        <taxon>Haloechinothrix</taxon>
    </lineage>
</organism>
<evidence type="ECO:0000313" key="3">
    <source>
        <dbReference type="Proteomes" id="UP001596337"/>
    </source>
</evidence>